<proteinExistence type="inferred from homology"/>
<comment type="similarity">
    <text evidence="1 7">Belongs to the Lgt family.</text>
</comment>
<protein>
    <recommendedName>
        <fullName evidence="7">Phosphatidylglycerol--prolipoprotein diacylglyceryl transferase</fullName>
        <ecNumber evidence="7">2.5.1.145</ecNumber>
    </recommendedName>
</protein>
<sequence length="269" mass="31339">MHSLYLFYSNPVAFSFFGFTIHWKGIITMTAVFAGILYCIHAGKKNWIGKKQIFELFFIGLPLSIVTARIYYIIFNWGYYKYNLIEIPMLWEGGIAIHGGLIGAFLFLFMYAHNMGFSFWRLADTIAPGLLLGQSLGRWANLITQEAYGEAVNLSFLYSLRLPDFIIDRLFIYGSYRHPTFLYSSLWNFIGFLLLLLLNDKYLKKGEVFLVYLLWNSLGRFWIEIYRADSLMMEDLKIAQAFTFLVTCICLITFPYRRIKGTADRHPLS</sequence>
<reference evidence="8" key="1">
    <citation type="submission" date="2023-07" db="EMBL/GenBank/DDBJ databases">
        <title>Fictibacillus sp. isolated from freshwater pond.</title>
        <authorList>
            <person name="Kirdat K."/>
            <person name="Bhat A."/>
            <person name="Mourya A."/>
            <person name="Yadav A."/>
        </authorList>
    </citation>
    <scope>NUCLEOTIDE SEQUENCE</scope>
    <source>
        <strain evidence="8">NE201</strain>
    </source>
</reference>
<evidence type="ECO:0000256" key="6">
    <source>
        <dbReference type="ARBA" id="ARBA00023136"/>
    </source>
</evidence>
<evidence type="ECO:0000256" key="4">
    <source>
        <dbReference type="ARBA" id="ARBA00022692"/>
    </source>
</evidence>
<comment type="function">
    <text evidence="7">Catalyzes the transfer of the diacylglyceryl group from phosphatidylglycerol to the sulfhydryl group of the N-terminal cysteine of a prolipoprotein, the first step in the formation of mature lipoproteins.</text>
</comment>
<comment type="subcellular location">
    <subcellularLocation>
        <location evidence="7">Cell membrane</location>
        <topology evidence="7">Multi-pass membrane protein</topology>
    </subcellularLocation>
</comment>
<gene>
    <name evidence="7 8" type="primary">lgt</name>
    <name evidence="8" type="ORF">QYB97_02550</name>
</gene>
<dbReference type="InterPro" id="IPR001640">
    <property type="entry name" value="Lgt"/>
</dbReference>
<accession>A0ABT8HRE7</accession>
<comment type="catalytic activity">
    <reaction evidence="7">
        <text>L-cysteinyl-[prolipoprotein] + a 1,2-diacyl-sn-glycero-3-phospho-(1'-sn-glycerol) = an S-1,2-diacyl-sn-glyceryl-L-cysteinyl-[prolipoprotein] + sn-glycerol 1-phosphate + H(+)</text>
        <dbReference type="Rhea" id="RHEA:56712"/>
        <dbReference type="Rhea" id="RHEA-COMP:14679"/>
        <dbReference type="Rhea" id="RHEA-COMP:14680"/>
        <dbReference type="ChEBI" id="CHEBI:15378"/>
        <dbReference type="ChEBI" id="CHEBI:29950"/>
        <dbReference type="ChEBI" id="CHEBI:57685"/>
        <dbReference type="ChEBI" id="CHEBI:64716"/>
        <dbReference type="ChEBI" id="CHEBI:140658"/>
        <dbReference type="EC" id="2.5.1.145"/>
    </reaction>
</comment>
<feature type="transmembrane region" description="Helical" evidence="7">
    <location>
        <begin position="12"/>
        <end position="41"/>
    </location>
</feature>
<feature type="transmembrane region" description="Helical" evidence="7">
    <location>
        <begin position="238"/>
        <end position="256"/>
    </location>
</feature>
<keyword evidence="4 7" id="KW-0812">Transmembrane</keyword>
<feature type="transmembrane region" description="Helical" evidence="7">
    <location>
        <begin position="95"/>
        <end position="112"/>
    </location>
</feature>
<dbReference type="GO" id="GO:0008961">
    <property type="term" value="F:phosphatidylglycerol-prolipoprotein diacylglyceryl transferase activity"/>
    <property type="evidence" value="ECO:0007669"/>
    <property type="project" value="UniProtKB-EC"/>
</dbReference>
<evidence type="ECO:0000256" key="3">
    <source>
        <dbReference type="ARBA" id="ARBA00022679"/>
    </source>
</evidence>
<feature type="binding site" evidence="7">
    <location>
        <position position="138"/>
    </location>
    <ligand>
        <name>a 1,2-diacyl-sn-glycero-3-phospho-(1'-sn-glycerol)</name>
        <dbReference type="ChEBI" id="CHEBI:64716"/>
    </ligand>
</feature>
<organism evidence="8 9">
    <name type="scientific">Fictibacillus fluitans</name>
    <dbReference type="NCBI Taxonomy" id="3058422"/>
    <lineage>
        <taxon>Bacteria</taxon>
        <taxon>Bacillati</taxon>
        <taxon>Bacillota</taxon>
        <taxon>Bacilli</taxon>
        <taxon>Bacillales</taxon>
        <taxon>Fictibacillaceae</taxon>
        <taxon>Fictibacillus</taxon>
    </lineage>
</organism>
<dbReference type="Proteomes" id="UP001172721">
    <property type="component" value="Unassembled WGS sequence"/>
</dbReference>
<keyword evidence="6 7" id="KW-0472">Membrane</keyword>
<dbReference type="EC" id="2.5.1.145" evidence="7"/>
<dbReference type="HAMAP" id="MF_01147">
    <property type="entry name" value="Lgt"/>
    <property type="match status" value="1"/>
</dbReference>
<evidence type="ECO:0000256" key="2">
    <source>
        <dbReference type="ARBA" id="ARBA00022475"/>
    </source>
</evidence>
<evidence type="ECO:0000256" key="5">
    <source>
        <dbReference type="ARBA" id="ARBA00022989"/>
    </source>
</evidence>
<keyword evidence="9" id="KW-1185">Reference proteome</keyword>
<name>A0ABT8HRE7_9BACL</name>
<evidence type="ECO:0000256" key="7">
    <source>
        <dbReference type="HAMAP-Rule" id="MF_01147"/>
    </source>
</evidence>
<keyword evidence="2 7" id="KW-1003">Cell membrane</keyword>
<dbReference type="Pfam" id="PF01790">
    <property type="entry name" value="LGT"/>
    <property type="match status" value="1"/>
</dbReference>
<evidence type="ECO:0000256" key="1">
    <source>
        <dbReference type="ARBA" id="ARBA00007150"/>
    </source>
</evidence>
<comment type="caution">
    <text evidence="8">The sequence shown here is derived from an EMBL/GenBank/DDBJ whole genome shotgun (WGS) entry which is preliminary data.</text>
</comment>
<comment type="pathway">
    <text evidence="7">Protein modification; lipoprotein biosynthesis (diacylglyceryl transfer).</text>
</comment>
<feature type="transmembrane region" description="Helical" evidence="7">
    <location>
        <begin position="53"/>
        <end position="75"/>
    </location>
</feature>
<dbReference type="RefSeq" id="WP_301164378.1">
    <property type="nucleotide sequence ID" value="NZ_JAUHTR010000001.1"/>
</dbReference>
<dbReference type="NCBIfam" id="TIGR00544">
    <property type="entry name" value="lgt"/>
    <property type="match status" value="1"/>
</dbReference>
<dbReference type="EMBL" id="JAUHTR010000001">
    <property type="protein sequence ID" value="MDN4523330.1"/>
    <property type="molecule type" value="Genomic_DNA"/>
</dbReference>
<evidence type="ECO:0000313" key="8">
    <source>
        <dbReference type="EMBL" id="MDN4523330.1"/>
    </source>
</evidence>
<feature type="transmembrane region" description="Helical" evidence="7">
    <location>
        <begin position="180"/>
        <end position="198"/>
    </location>
</feature>
<keyword evidence="3 7" id="KW-0808">Transferase</keyword>
<keyword evidence="5 7" id="KW-1133">Transmembrane helix</keyword>
<dbReference type="PANTHER" id="PTHR30589:SF0">
    <property type="entry name" value="PHOSPHATIDYLGLYCEROL--PROLIPOPROTEIN DIACYLGLYCERYL TRANSFERASE"/>
    <property type="match status" value="1"/>
</dbReference>
<dbReference type="PANTHER" id="PTHR30589">
    <property type="entry name" value="PROLIPOPROTEIN DIACYLGLYCERYL TRANSFERASE"/>
    <property type="match status" value="1"/>
</dbReference>
<evidence type="ECO:0000313" key="9">
    <source>
        <dbReference type="Proteomes" id="UP001172721"/>
    </source>
</evidence>